<protein>
    <submittedName>
        <fullName evidence="1">Uncharacterized protein</fullName>
    </submittedName>
</protein>
<reference evidence="2" key="1">
    <citation type="journal article" date="2019" name="Int. J. Syst. Evol. Microbiol.">
        <title>The Global Catalogue of Microorganisms (GCM) 10K type strain sequencing project: providing services to taxonomists for standard genome sequencing and annotation.</title>
        <authorList>
            <consortium name="The Broad Institute Genomics Platform"/>
            <consortium name="The Broad Institute Genome Sequencing Center for Infectious Disease"/>
            <person name="Wu L."/>
            <person name="Ma J."/>
        </authorList>
    </citation>
    <scope>NUCLEOTIDE SEQUENCE [LARGE SCALE GENOMIC DNA]</scope>
    <source>
        <strain evidence="2">JCM 32206</strain>
    </source>
</reference>
<comment type="caution">
    <text evidence="1">The sequence shown here is derived from an EMBL/GenBank/DDBJ whole genome shotgun (WGS) entry which is preliminary data.</text>
</comment>
<dbReference type="EMBL" id="BAABFB010000047">
    <property type="protein sequence ID" value="GAA4481164.1"/>
    <property type="molecule type" value="Genomic_DNA"/>
</dbReference>
<organism evidence="1 2">
    <name type="scientific">Rhodococcus olei</name>
    <dbReference type="NCBI Taxonomy" id="2161675"/>
    <lineage>
        <taxon>Bacteria</taxon>
        <taxon>Bacillati</taxon>
        <taxon>Actinomycetota</taxon>
        <taxon>Actinomycetes</taxon>
        <taxon>Mycobacteriales</taxon>
        <taxon>Nocardiaceae</taxon>
        <taxon>Rhodococcus</taxon>
    </lineage>
</organism>
<evidence type="ECO:0000313" key="2">
    <source>
        <dbReference type="Proteomes" id="UP001501183"/>
    </source>
</evidence>
<proteinExistence type="predicted"/>
<gene>
    <name evidence="1" type="ORF">GCM10023094_28850</name>
</gene>
<accession>A0ABP8P662</accession>
<name>A0ABP8P662_9NOCA</name>
<sequence length="102" mass="11156">MSGACDVSTKAWRGSIRQMSVRSEWASRRRASAGVGGAHADESVEELTVEENVTEQFALAGTEHPIEQREVRRPQTLEPAVATAADDATIDIEKYLDMAPQQ</sequence>
<keyword evidence="2" id="KW-1185">Reference proteome</keyword>
<evidence type="ECO:0000313" key="1">
    <source>
        <dbReference type="EMBL" id="GAA4481164.1"/>
    </source>
</evidence>
<dbReference type="Proteomes" id="UP001501183">
    <property type="component" value="Unassembled WGS sequence"/>
</dbReference>